<dbReference type="PROSITE" id="PS51755">
    <property type="entry name" value="OMPR_PHOB"/>
    <property type="match status" value="1"/>
</dbReference>
<evidence type="ECO:0000259" key="8">
    <source>
        <dbReference type="PROSITE" id="PS50110"/>
    </source>
</evidence>
<protein>
    <submittedName>
        <fullName evidence="10">Response regulator transcription factor</fullName>
    </submittedName>
</protein>
<dbReference type="SMART" id="SM00862">
    <property type="entry name" value="Trans_reg_C"/>
    <property type="match status" value="1"/>
</dbReference>
<comment type="caution">
    <text evidence="10">The sequence shown here is derived from an EMBL/GenBank/DDBJ whole genome shotgun (WGS) entry which is preliminary data.</text>
</comment>
<accession>A0A562ZK70</accession>
<dbReference type="CDD" id="cd00383">
    <property type="entry name" value="trans_reg_C"/>
    <property type="match status" value="1"/>
</dbReference>
<keyword evidence="4 7" id="KW-0238">DNA-binding</keyword>
<keyword evidence="11" id="KW-1185">Reference proteome</keyword>
<dbReference type="Pfam" id="PF00072">
    <property type="entry name" value="Response_reg"/>
    <property type="match status" value="1"/>
</dbReference>
<evidence type="ECO:0000313" key="10">
    <source>
        <dbReference type="EMBL" id="TWO68715.1"/>
    </source>
</evidence>
<organism evidence="10 11">
    <name type="scientific">Caenimonas sedimenti</name>
    <dbReference type="NCBI Taxonomy" id="2596921"/>
    <lineage>
        <taxon>Bacteria</taxon>
        <taxon>Pseudomonadati</taxon>
        <taxon>Pseudomonadota</taxon>
        <taxon>Betaproteobacteria</taxon>
        <taxon>Burkholderiales</taxon>
        <taxon>Comamonadaceae</taxon>
        <taxon>Caenimonas</taxon>
    </lineage>
</organism>
<dbReference type="Gene3D" id="1.10.10.10">
    <property type="entry name" value="Winged helix-like DNA-binding domain superfamily/Winged helix DNA-binding domain"/>
    <property type="match status" value="1"/>
</dbReference>
<dbReference type="InterPro" id="IPR011006">
    <property type="entry name" value="CheY-like_superfamily"/>
</dbReference>
<dbReference type="Proteomes" id="UP000318199">
    <property type="component" value="Unassembled WGS sequence"/>
</dbReference>
<dbReference type="Gene3D" id="3.40.50.2300">
    <property type="match status" value="1"/>
</dbReference>
<dbReference type="GO" id="GO:0005829">
    <property type="term" value="C:cytosol"/>
    <property type="evidence" value="ECO:0007669"/>
    <property type="project" value="TreeGrafter"/>
</dbReference>
<gene>
    <name evidence="10" type="ORF">FN976_22240</name>
</gene>
<evidence type="ECO:0000256" key="2">
    <source>
        <dbReference type="ARBA" id="ARBA00023012"/>
    </source>
</evidence>
<dbReference type="SMART" id="SM00448">
    <property type="entry name" value="REC"/>
    <property type="match status" value="1"/>
</dbReference>
<keyword evidence="2" id="KW-0902">Two-component regulatory system</keyword>
<proteinExistence type="predicted"/>
<name>A0A562ZK70_9BURK</name>
<dbReference type="AlphaFoldDB" id="A0A562ZK70"/>
<dbReference type="PANTHER" id="PTHR48111">
    <property type="entry name" value="REGULATOR OF RPOS"/>
    <property type="match status" value="1"/>
</dbReference>
<dbReference type="InterPro" id="IPR036388">
    <property type="entry name" value="WH-like_DNA-bd_sf"/>
</dbReference>
<evidence type="ECO:0000256" key="4">
    <source>
        <dbReference type="ARBA" id="ARBA00023125"/>
    </source>
</evidence>
<evidence type="ECO:0000256" key="3">
    <source>
        <dbReference type="ARBA" id="ARBA00023015"/>
    </source>
</evidence>
<feature type="modified residue" description="4-aspartylphosphate" evidence="6">
    <location>
        <position position="60"/>
    </location>
</feature>
<dbReference type="GO" id="GO:0032993">
    <property type="term" value="C:protein-DNA complex"/>
    <property type="evidence" value="ECO:0007669"/>
    <property type="project" value="TreeGrafter"/>
</dbReference>
<keyword evidence="3" id="KW-0805">Transcription regulation</keyword>
<dbReference type="Gene3D" id="6.10.250.690">
    <property type="match status" value="1"/>
</dbReference>
<feature type="DNA-binding region" description="OmpR/PhoB-type" evidence="7">
    <location>
        <begin position="140"/>
        <end position="239"/>
    </location>
</feature>
<keyword evidence="1 6" id="KW-0597">Phosphoprotein</keyword>
<dbReference type="OrthoDB" id="9802426at2"/>
<dbReference type="RefSeq" id="WP_145895261.1">
    <property type="nucleotide sequence ID" value="NZ_VOBQ01000018.1"/>
</dbReference>
<reference evidence="10 11" key="1">
    <citation type="submission" date="2019-07" db="EMBL/GenBank/DDBJ databases">
        <title>Caenimonas sedimenti sp. nov., isolated from activated sludge.</title>
        <authorList>
            <person name="Xu J."/>
        </authorList>
    </citation>
    <scope>NUCLEOTIDE SEQUENCE [LARGE SCALE GENOMIC DNA]</scope>
    <source>
        <strain evidence="10 11">HX-9-20</strain>
    </source>
</reference>
<dbReference type="GO" id="GO:0000156">
    <property type="term" value="F:phosphorelay response regulator activity"/>
    <property type="evidence" value="ECO:0007669"/>
    <property type="project" value="TreeGrafter"/>
</dbReference>
<evidence type="ECO:0000259" key="9">
    <source>
        <dbReference type="PROSITE" id="PS51755"/>
    </source>
</evidence>
<feature type="domain" description="OmpR/PhoB-type" evidence="9">
    <location>
        <begin position="140"/>
        <end position="239"/>
    </location>
</feature>
<dbReference type="InterPro" id="IPR016032">
    <property type="entry name" value="Sig_transdc_resp-reg_C-effctor"/>
</dbReference>
<dbReference type="SUPFAM" id="SSF52172">
    <property type="entry name" value="CheY-like"/>
    <property type="match status" value="1"/>
</dbReference>
<dbReference type="Pfam" id="PF00486">
    <property type="entry name" value="Trans_reg_C"/>
    <property type="match status" value="1"/>
</dbReference>
<evidence type="ECO:0000256" key="7">
    <source>
        <dbReference type="PROSITE-ProRule" id="PRU01091"/>
    </source>
</evidence>
<keyword evidence="5" id="KW-0804">Transcription</keyword>
<dbReference type="InterPro" id="IPR001867">
    <property type="entry name" value="OmpR/PhoB-type_DNA-bd"/>
</dbReference>
<dbReference type="GO" id="GO:0000976">
    <property type="term" value="F:transcription cis-regulatory region binding"/>
    <property type="evidence" value="ECO:0007669"/>
    <property type="project" value="TreeGrafter"/>
</dbReference>
<evidence type="ECO:0000313" key="11">
    <source>
        <dbReference type="Proteomes" id="UP000318199"/>
    </source>
</evidence>
<dbReference type="InterPro" id="IPR039420">
    <property type="entry name" value="WalR-like"/>
</dbReference>
<sequence length="248" mass="27933">MTSATPAPAETVLVVDDDPEIRQLLHQYLEASGLHPLLAAGGAEMRARFQEHRIDLVVLDVMLPHEGGLDLLRWLREHTRVPVIMVTALNSAIDRVVGLEIGADDYVSKPFEPRELVARIRAVLRRAPAQPVSAPGSELPGKLRFGDWRLDTESRELRHDDGVMVPLAAAEYRLLSVFLQHPRTVLPRERLVELAHRRELQPNDRSIDLQVYRLRQRLRDAGEGRLLKTMRNSGYVLDADVQAVPPDA</sequence>
<evidence type="ECO:0000256" key="5">
    <source>
        <dbReference type="ARBA" id="ARBA00023163"/>
    </source>
</evidence>
<dbReference type="EMBL" id="VOBQ01000018">
    <property type="protein sequence ID" value="TWO68715.1"/>
    <property type="molecule type" value="Genomic_DNA"/>
</dbReference>
<dbReference type="GO" id="GO:0006355">
    <property type="term" value="P:regulation of DNA-templated transcription"/>
    <property type="evidence" value="ECO:0007669"/>
    <property type="project" value="InterPro"/>
</dbReference>
<evidence type="ECO:0000256" key="1">
    <source>
        <dbReference type="ARBA" id="ARBA00022553"/>
    </source>
</evidence>
<dbReference type="FunFam" id="3.40.50.2300:FF:000001">
    <property type="entry name" value="DNA-binding response regulator PhoB"/>
    <property type="match status" value="1"/>
</dbReference>
<dbReference type="SUPFAM" id="SSF46894">
    <property type="entry name" value="C-terminal effector domain of the bipartite response regulators"/>
    <property type="match status" value="1"/>
</dbReference>
<feature type="domain" description="Response regulatory" evidence="8">
    <location>
        <begin position="11"/>
        <end position="124"/>
    </location>
</feature>
<dbReference type="PROSITE" id="PS50110">
    <property type="entry name" value="RESPONSE_REGULATORY"/>
    <property type="match status" value="1"/>
</dbReference>
<evidence type="ECO:0000256" key="6">
    <source>
        <dbReference type="PROSITE-ProRule" id="PRU00169"/>
    </source>
</evidence>
<dbReference type="InterPro" id="IPR001789">
    <property type="entry name" value="Sig_transdc_resp-reg_receiver"/>
</dbReference>
<dbReference type="PANTHER" id="PTHR48111:SF4">
    <property type="entry name" value="DNA-BINDING DUAL TRANSCRIPTIONAL REGULATOR OMPR"/>
    <property type="match status" value="1"/>
</dbReference>